<gene>
    <name evidence="1" type="ORF">ARMGADRAFT_909233</name>
</gene>
<dbReference type="Proteomes" id="UP000217790">
    <property type="component" value="Unassembled WGS sequence"/>
</dbReference>
<evidence type="ECO:0008006" key="3">
    <source>
        <dbReference type="Google" id="ProtNLM"/>
    </source>
</evidence>
<keyword evidence="2" id="KW-1185">Reference proteome</keyword>
<accession>A0A2H3CCR2</accession>
<sequence length="178" mass="20510">FANLSADNYGVWAPAMESLLKTHKLWMVTGGFSCEPDFVDADNLTKEEKREWRDWMEEMGAAAGMIFLCLNDTQKINIEDYRRRDNLMGMWTSLKALHHQKTMTTRFTAYDTFFSICKDPDKSLSALHARVIKIMADVHSLCPSNFNLSKLDEELQIMALIHALPMPEYTTFVDSIFL</sequence>
<dbReference type="OMA" id="WAPAMES"/>
<dbReference type="InParanoid" id="A0A2H3CCR2"/>
<feature type="non-terminal residue" evidence="1">
    <location>
        <position position="1"/>
    </location>
</feature>
<evidence type="ECO:0000313" key="2">
    <source>
        <dbReference type="Proteomes" id="UP000217790"/>
    </source>
</evidence>
<dbReference type="Pfam" id="PF14223">
    <property type="entry name" value="Retrotran_gag_2"/>
    <property type="match status" value="1"/>
</dbReference>
<protein>
    <recommendedName>
        <fullName evidence="3">DUF4219 domain-containing protein</fullName>
    </recommendedName>
</protein>
<dbReference type="STRING" id="47427.A0A2H3CCR2"/>
<name>A0A2H3CCR2_ARMGA</name>
<reference evidence="2" key="1">
    <citation type="journal article" date="2017" name="Nat. Ecol. Evol.">
        <title>Genome expansion and lineage-specific genetic innovations in the forest pathogenic fungi Armillaria.</title>
        <authorList>
            <person name="Sipos G."/>
            <person name="Prasanna A.N."/>
            <person name="Walter M.C."/>
            <person name="O'Connor E."/>
            <person name="Balint B."/>
            <person name="Krizsan K."/>
            <person name="Kiss B."/>
            <person name="Hess J."/>
            <person name="Varga T."/>
            <person name="Slot J."/>
            <person name="Riley R."/>
            <person name="Boka B."/>
            <person name="Rigling D."/>
            <person name="Barry K."/>
            <person name="Lee J."/>
            <person name="Mihaltcheva S."/>
            <person name="LaButti K."/>
            <person name="Lipzen A."/>
            <person name="Waldron R."/>
            <person name="Moloney N.M."/>
            <person name="Sperisen C."/>
            <person name="Kredics L."/>
            <person name="Vagvoelgyi C."/>
            <person name="Patrignani A."/>
            <person name="Fitzpatrick D."/>
            <person name="Nagy I."/>
            <person name="Doyle S."/>
            <person name="Anderson J.B."/>
            <person name="Grigoriev I.V."/>
            <person name="Gueldener U."/>
            <person name="Muensterkoetter M."/>
            <person name="Nagy L.G."/>
        </authorList>
    </citation>
    <scope>NUCLEOTIDE SEQUENCE [LARGE SCALE GENOMIC DNA]</scope>
    <source>
        <strain evidence="2">Ar21-2</strain>
    </source>
</reference>
<dbReference type="AlphaFoldDB" id="A0A2H3CCR2"/>
<organism evidence="1 2">
    <name type="scientific">Armillaria gallica</name>
    <name type="common">Bulbous honey fungus</name>
    <name type="synonym">Armillaria bulbosa</name>
    <dbReference type="NCBI Taxonomy" id="47427"/>
    <lineage>
        <taxon>Eukaryota</taxon>
        <taxon>Fungi</taxon>
        <taxon>Dikarya</taxon>
        <taxon>Basidiomycota</taxon>
        <taxon>Agaricomycotina</taxon>
        <taxon>Agaricomycetes</taxon>
        <taxon>Agaricomycetidae</taxon>
        <taxon>Agaricales</taxon>
        <taxon>Marasmiineae</taxon>
        <taxon>Physalacriaceae</taxon>
        <taxon>Armillaria</taxon>
    </lineage>
</organism>
<dbReference type="OrthoDB" id="3223501at2759"/>
<dbReference type="EMBL" id="KZ293765">
    <property type="protein sequence ID" value="PBK79650.1"/>
    <property type="molecule type" value="Genomic_DNA"/>
</dbReference>
<feature type="non-terminal residue" evidence="1">
    <location>
        <position position="178"/>
    </location>
</feature>
<evidence type="ECO:0000313" key="1">
    <source>
        <dbReference type="EMBL" id="PBK79650.1"/>
    </source>
</evidence>
<proteinExistence type="predicted"/>